<evidence type="ECO:0000313" key="3">
    <source>
        <dbReference type="Proteomes" id="UP001186452"/>
    </source>
</evidence>
<dbReference type="Gene3D" id="3.40.50.720">
    <property type="entry name" value="NAD(P)-binding Rossmann-like Domain"/>
    <property type="match status" value="1"/>
</dbReference>
<dbReference type="PANTHER" id="PTHR48079:SF6">
    <property type="entry name" value="NAD(P)-BINDING DOMAIN-CONTAINING PROTEIN-RELATED"/>
    <property type="match status" value="1"/>
</dbReference>
<name>A0ABU3ZK16_9GAMM</name>
<gene>
    <name evidence="2" type="ORF">R2X38_15705</name>
</gene>
<dbReference type="GO" id="GO:0033711">
    <property type="term" value="F:4-phosphoerythronate dehydrogenase activity"/>
    <property type="evidence" value="ECO:0007669"/>
    <property type="project" value="UniProtKB-EC"/>
</dbReference>
<sequence length="282" mass="31113">MKQGKIDKVSICGCGWLGLPLARHLAQRGIETWGSKQSSEQAGKLAEHGIHGVTLSLPDTLAQPETLTVELKQFLDTDLLVINVPPGRYEGAADDLVAKVKLLSATAKQVGCRRIVFISTTAVYGACQGVVDEFTVPRPDTRSAQAHFELERYLLAEWGSEAVILRLSGLIGPNRHPVRFLSGRKGIEHGKDKVNLIHQTDCIAAIEQLIEHWPSQQVLHLAAPDHPSREVYYRQMADIAGLPLPEFVESVERNSKIIDASKTCNWLSLTLRHADLLNNNPE</sequence>
<dbReference type="EMBL" id="JAWJZI010000006">
    <property type="protein sequence ID" value="MDV5170447.1"/>
    <property type="molecule type" value="Genomic_DNA"/>
</dbReference>
<evidence type="ECO:0000259" key="1">
    <source>
        <dbReference type="Pfam" id="PF01370"/>
    </source>
</evidence>
<dbReference type="InterPro" id="IPR001509">
    <property type="entry name" value="Epimerase_deHydtase"/>
</dbReference>
<dbReference type="Pfam" id="PF01370">
    <property type="entry name" value="Epimerase"/>
    <property type="match status" value="1"/>
</dbReference>
<organism evidence="2 3">
    <name type="scientific">Photobacterium rosenbergii</name>
    <dbReference type="NCBI Taxonomy" id="294936"/>
    <lineage>
        <taxon>Bacteria</taxon>
        <taxon>Pseudomonadati</taxon>
        <taxon>Pseudomonadota</taxon>
        <taxon>Gammaproteobacteria</taxon>
        <taxon>Vibrionales</taxon>
        <taxon>Vibrionaceae</taxon>
        <taxon>Photobacterium</taxon>
    </lineage>
</organism>
<protein>
    <submittedName>
        <fullName evidence="2">SDR family oxidoreductase</fullName>
        <ecNumber evidence="2">1.1.1.290</ecNumber>
    </submittedName>
</protein>
<comment type="caution">
    <text evidence="2">The sequence shown here is derived from an EMBL/GenBank/DDBJ whole genome shotgun (WGS) entry which is preliminary data.</text>
</comment>
<dbReference type="CDD" id="cd05266">
    <property type="entry name" value="SDR_a4"/>
    <property type="match status" value="1"/>
</dbReference>
<dbReference type="InterPro" id="IPR036291">
    <property type="entry name" value="NAD(P)-bd_dom_sf"/>
</dbReference>
<dbReference type="SUPFAM" id="SSF51735">
    <property type="entry name" value="NAD(P)-binding Rossmann-fold domains"/>
    <property type="match status" value="1"/>
</dbReference>
<keyword evidence="2" id="KW-0560">Oxidoreductase</keyword>
<proteinExistence type="predicted"/>
<accession>A0ABU3ZK16</accession>
<evidence type="ECO:0000313" key="2">
    <source>
        <dbReference type="EMBL" id="MDV5170447.1"/>
    </source>
</evidence>
<keyword evidence="3" id="KW-1185">Reference proteome</keyword>
<dbReference type="RefSeq" id="WP_317523270.1">
    <property type="nucleotide sequence ID" value="NZ_JAWJZI010000006.1"/>
</dbReference>
<reference evidence="2 3" key="1">
    <citation type="submission" date="2023-10" db="EMBL/GenBank/DDBJ databases">
        <title>Marine bacteria isolated from horseshoe crab.</title>
        <authorList>
            <person name="Cheng T.H."/>
        </authorList>
    </citation>
    <scope>NUCLEOTIDE SEQUENCE [LARGE SCALE GENOMIC DNA]</scope>
    <source>
        <strain evidence="2 3">HSC6</strain>
    </source>
</reference>
<dbReference type="EC" id="1.1.1.290" evidence="2"/>
<feature type="domain" description="NAD-dependent epimerase/dehydratase" evidence="1">
    <location>
        <begin position="15"/>
        <end position="182"/>
    </location>
</feature>
<dbReference type="InterPro" id="IPR051783">
    <property type="entry name" value="NAD(P)-dependent_oxidoreduct"/>
</dbReference>
<dbReference type="Proteomes" id="UP001186452">
    <property type="component" value="Unassembled WGS sequence"/>
</dbReference>
<dbReference type="PANTHER" id="PTHR48079">
    <property type="entry name" value="PROTEIN YEEZ"/>
    <property type="match status" value="1"/>
</dbReference>